<feature type="domain" description="Jacalin-type lectin" evidence="1">
    <location>
        <begin position="6"/>
        <end position="152"/>
    </location>
</feature>
<name>A0AAV5A2M3_9AGAM</name>
<dbReference type="PROSITE" id="PS51752">
    <property type="entry name" value="JACALIN_LECTIN"/>
    <property type="match status" value="1"/>
</dbReference>
<dbReference type="AlphaFoldDB" id="A0AAV5A2M3"/>
<protein>
    <recommendedName>
        <fullName evidence="1">Jacalin-type lectin domain-containing protein</fullName>
    </recommendedName>
</protein>
<dbReference type="InterPro" id="IPR036404">
    <property type="entry name" value="Jacalin-like_lectin_dom_sf"/>
</dbReference>
<comment type="caution">
    <text evidence="2">The sequence shown here is derived from an EMBL/GenBank/DDBJ whole genome shotgun (WGS) entry which is preliminary data.</text>
</comment>
<evidence type="ECO:0000313" key="3">
    <source>
        <dbReference type="Proteomes" id="UP001050691"/>
    </source>
</evidence>
<proteinExistence type="predicted"/>
<dbReference type="Pfam" id="PF01419">
    <property type="entry name" value="Jacalin"/>
    <property type="match status" value="1"/>
</dbReference>
<evidence type="ECO:0000313" key="2">
    <source>
        <dbReference type="EMBL" id="GJJ06883.1"/>
    </source>
</evidence>
<dbReference type="Gene3D" id="2.100.10.30">
    <property type="entry name" value="Jacalin-like lectin domain"/>
    <property type="match status" value="1"/>
</dbReference>
<reference evidence="2" key="1">
    <citation type="submission" date="2021-10" db="EMBL/GenBank/DDBJ databases">
        <title>De novo Genome Assembly of Clathrus columnatus (Basidiomycota, Fungi) Using Illumina and Nanopore Sequence Data.</title>
        <authorList>
            <person name="Ogiso-Tanaka E."/>
            <person name="Itagaki H."/>
            <person name="Hosoya T."/>
            <person name="Hosaka K."/>
        </authorList>
    </citation>
    <scope>NUCLEOTIDE SEQUENCE</scope>
    <source>
        <strain evidence="2">MO-923</strain>
    </source>
</reference>
<accession>A0AAV5A2M3</accession>
<evidence type="ECO:0000259" key="1">
    <source>
        <dbReference type="PROSITE" id="PS51752"/>
    </source>
</evidence>
<gene>
    <name evidence="2" type="ORF">Clacol_001079</name>
</gene>
<dbReference type="EMBL" id="BPWL01000002">
    <property type="protein sequence ID" value="GJJ06883.1"/>
    <property type="molecule type" value="Genomic_DNA"/>
</dbReference>
<keyword evidence="3" id="KW-1185">Reference proteome</keyword>
<organism evidence="2 3">
    <name type="scientific">Clathrus columnatus</name>
    <dbReference type="NCBI Taxonomy" id="1419009"/>
    <lineage>
        <taxon>Eukaryota</taxon>
        <taxon>Fungi</taxon>
        <taxon>Dikarya</taxon>
        <taxon>Basidiomycota</taxon>
        <taxon>Agaricomycotina</taxon>
        <taxon>Agaricomycetes</taxon>
        <taxon>Phallomycetidae</taxon>
        <taxon>Phallales</taxon>
        <taxon>Clathraceae</taxon>
        <taxon>Clathrus</taxon>
    </lineage>
</organism>
<sequence>MSAAIFLPTSQKGGSGGTAFDELADYPQIVNYRLVNINYWTNNTILRGIQLEWESPHGEIFTGNTHGTSTGTFGSLTLNRRERIITMTGRASDRVNALTLITNQGNSVNFGGNGGTPFQWVISFTDYPNVAFHHFTGKSGLDVDALEAIFVAENPVN</sequence>
<dbReference type="InterPro" id="IPR001229">
    <property type="entry name" value="Jacalin-like_lectin_dom"/>
</dbReference>
<dbReference type="Proteomes" id="UP001050691">
    <property type="component" value="Unassembled WGS sequence"/>
</dbReference>
<dbReference type="SUPFAM" id="SSF51101">
    <property type="entry name" value="Mannose-binding lectins"/>
    <property type="match status" value="1"/>
</dbReference>